<dbReference type="VEuPathDB" id="VectorBase:HLOH_044413"/>
<reference evidence="2 3" key="1">
    <citation type="journal article" date="2020" name="Cell">
        <title>Large-Scale Comparative Analyses of Tick Genomes Elucidate Their Genetic Diversity and Vector Capacities.</title>
        <authorList>
            <consortium name="Tick Genome and Microbiome Consortium (TIGMIC)"/>
            <person name="Jia N."/>
            <person name="Wang J."/>
            <person name="Shi W."/>
            <person name="Du L."/>
            <person name="Sun Y."/>
            <person name="Zhan W."/>
            <person name="Jiang J.F."/>
            <person name="Wang Q."/>
            <person name="Zhang B."/>
            <person name="Ji P."/>
            <person name="Bell-Sakyi L."/>
            <person name="Cui X.M."/>
            <person name="Yuan T.T."/>
            <person name="Jiang B.G."/>
            <person name="Yang W.F."/>
            <person name="Lam T.T."/>
            <person name="Chang Q.C."/>
            <person name="Ding S.J."/>
            <person name="Wang X.J."/>
            <person name="Zhu J.G."/>
            <person name="Ruan X.D."/>
            <person name="Zhao L."/>
            <person name="Wei J.T."/>
            <person name="Ye R.Z."/>
            <person name="Que T.C."/>
            <person name="Du C.H."/>
            <person name="Zhou Y.H."/>
            <person name="Cheng J.X."/>
            <person name="Dai P.F."/>
            <person name="Guo W.B."/>
            <person name="Han X.H."/>
            <person name="Huang E.J."/>
            <person name="Li L.F."/>
            <person name="Wei W."/>
            <person name="Gao Y.C."/>
            <person name="Liu J.Z."/>
            <person name="Shao H.Z."/>
            <person name="Wang X."/>
            <person name="Wang C.C."/>
            <person name="Yang T.C."/>
            <person name="Huo Q.B."/>
            <person name="Li W."/>
            <person name="Chen H.Y."/>
            <person name="Chen S.E."/>
            <person name="Zhou L.G."/>
            <person name="Ni X.B."/>
            <person name="Tian J.H."/>
            <person name="Sheng Y."/>
            <person name="Liu T."/>
            <person name="Pan Y.S."/>
            <person name="Xia L.Y."/>
            <person name="Li J."/>
            <person name="Zhao F."/>
            <person name="Cao W.C."/>
        </authorList>
    </citation>
    <scope>NUCLEOTIDE SEQUENCE [LARGE SCALE GENOMIC DNA]</scope>
    <source>
        <strain evidence="2">HaeL-2018</strain>
    </source>
</reference>
<evidence type="ECO:0000256" key="1">
    <source>
        <dbReference type="SAM" id="Phobius"/>
    </source>
</evidence>
<comment type="caution">
    <text evidence="2">The sequence shown here is derived from an EMBL/GenBank/DDBJ whole genome shotgun (WGS) entry which is preliminary data.</text>
</comment>
<organism evidence="2 3">
    <name type="scientific">Haemaphysalis longicornis</name>
    <name type="common">Bush tick</name>
    <dbReference type="NCBI Taxonomy" id="44386"/>
    <lineage>
        <taxon>Eukaryota</taxon>
        <taxon>Metazoa</taxon>
        <taxon>Ecdysozoa</taxon>
        <taxon>Arthropoda</taxon>
        <taxon>Chelicerata</taxon>
        <taxon>Arachnida</taxon>
        <taxon>Acari</taxon>
        <taxon>Parasitiformes</taxon>
        <taxon>Ixodida</taxon>
        <taxon>Ixodoidea</taxon>
        <taxon>Ixodidae</taxon>
        <taxon>Haemaphysalinae</taxon>
        <taxon>Haemaphysalis</taxon>
    </lineage>
</organism>
<keyword evidence="1" id="KW-0472">Membrane</keyword>
<dbReference type="EMBL" id="JABSTR010000007">
    <property type="protein sequence ID" value="KAH9374901.1"/>
    <property type="molecule type" value="Genomic_DNA"/>
</dbReference>
<evidence type="ECO:0000313" key="3">
    <source>
        <dbReference type="Proteomes" id="UP000821853"/>
    </source>
</evidence>
<protein>
    <submittedName>
        <fullName evidence="2">Uncharacterized protein</fullName>
    </submittedName>
</protein>
<keyword evidence="1" id="KW-1133">Transmembrane helix</keyword>
<keyword evidence="1" id="KW-0812">Transmembrane</keyword>
<proteinExistence type="predicted"/>
<name>A0A9J6GHJ6_HAELO</name>
<dbReference type="OrthoDB" id="8195499at2759"/>
<evidence type="ECO:0000313" key="2">
    <source>
        <dbReference type="EMBL" id="KAH9374901.1"/>
    </source>
</evidence>
<accession>A0A9J6GHJ6</accession>
<dbReference type="AlphaFoldDB" id="A0A9J6GHJ6"/>
<dbReference type="Proteomes" id="UP000821853">
    <property type="component" value="Chromosome 5"/>
</dbReference>
<feature type="transmembrane region" description="Helical" evidence="1">
    <location>
        <begin position="36"/>
        <end position="61"/>
    </location>
</feature>
<gene>
    <name evidence="2" type="ORF">HPB48_019896</name>
</gene>
<sequence length="256" mass="29628">MVELLETRHDIAAKPLDKGVIRSVKCAYRDRLIKRLLLNLHFMAWFFTKFLLLTMTLVSYQLSTDVTEFLVAYAVTSNNNVQWPLVGMMVSADVLSQHWRRALQRKRTRQLLKHRRVHGEYFAVVQQLRQGDGTDFFKYFRMSVERFDTLLAMVAPLIRPKRVTRRSMLVQKAAKLAEKVFLFKVPPRLTEEKGAKRRRLDLNKVVAQLLAATAASRVRGPRGGLPYRSTSQQDRKSNKACFDCRHCVSDCVLSSK</sequence>
<keyword evidence="3" id="KW-1185">Reference proteome</keyword>